<proteinExistence type="predicted"/>
<gene>
    <name evidence="3" type="ORF">FM121_03175</name>
</gene>
<evidence type="ECO:0000313" key="4">
    <source>
        <dbReference type="Proteomes" id="UP000195918"/>
    </source>
</evidence>
<evidence type="ECO:0000259" key="2">
    <source>
        <dbReference type="Pfam" id="PF21378"/>
    </source>
</evidence>
<organism evidence="3 4">
    <name type="scientific">Vagococcus fluvialis bH819</name>
    <dbReference type="NCBI Taxonomy" id="1255619"/>
    <lineage>
        <taxon>Bacteria</taxon>
        <taxon>Bacillati</taxon>
        <taxon>Bacillota</taxon>
        <taxon>Bacilli</taxon>
        <taxon>Lactobacillales</taxon>
        <taxon>Enterococcaceae</taxon>
        <taxon>Vagococcus</taxon>
    </lineage>
</organism>
<name>A0A1X6WLF6_9ENTE</name>
<feature type="domain" description="YceM-like C-terminal" evidence="2">
    <location>
        <begin position="135"/>
        <end position="238"/>
    </location>
</feature>
<accession>A0A1X6WLF6</accession>
<protein>
    <submittedName>
        <fullName evidence="3">Putative oxidoreductase YcjS, NADH-binding</fullName>
        <ecNumber evidence="3">1.-.-.-</ecNumber>
    </submittedName>
</protein>
<dbReference type="Gene3D" id="3.30.360.10">
    <property type="entry name" value="Dihydrodipicolinate Reductase, domain 2"/>
    <property type="match status" value="1"/>
</dbReference>
<dbReference type="AlphaFoldDB" id="A0A1X6WLF6"/>
<dbReference type="GO" id="GO:0000166">
    <property type="term" value="F:nucleotide binding"/>
    <property type="evidence" value="ECO:0007669"/>
    <property type="project" value="InterPro"/>
</dbReference>
<dbReference type="InterPro" id="IPR048477">
    <property type="entry name" value="YceM-like_C"/>
</dbReference>
<dbReference type="SUPFAM" id="SSF55347">
    <property type="entry name" value="Glyceraldehyde-3-phosphate dehydrogenase-like, C-terminal domain"/>
    <property type="match status" value="1"/>
</dbReference>
<dbReference type="GO" id="GO:0016491">
    <property type="term" value="F:oxidoreductase activity"/>
    <property type="evidence" value="ECO:0007669"/>
    <property type="project" value="UniProtKB-KW"/>
</dbReference>
<sequence length="297" mass="33678">MKIGVLGLGNIFQKAYLPTLGENRQAHSYYFTSKNEETKKLLKSNYGFTNFAETLDELLEEGIEACLIHSATVAHYELAKKCLNAGVHVLMDKPLSEEYEETKELIELAEEKNLTLMIGFNRRFTPTVNQLKALPNKRVIYLEKNRTIAEYDTKFAVYDLFLHLVDTAVYLLDSSDIKIISSHIEETKILEYMTVILQAGQTTAILTMDMKSGANTEMYRVTSDQGIMTVANLSEISHQKGTEITKDLISDWEKTLVTRGFEPMLKAFLEHLEGNNEVGVRQKNVLLSHKICDGLLN</sequence>
<dbReference type="InterPro" id="IPR036291">
    <property type="entry name" value="NAD(P)-bd_dom_sf"/>
</dbReference>
<dbReference type="InterPro" id="IPR051317">
    <property type="entry name" value="Gfo/Idh/MocA_oxidoreduct"/>
</dbReference>
<feature type="domain" description="Gfo/Idh/MocA-like oxidoreductase N-terminal" evidence="1">
    <location>
        <begin position="1"/>
        <end position="120"/>
    </location>
</feature>
<dbReference type="Pfam" id="PF21378">
    <property type="entry name" value="YceM-like_C"/>
    <property type="match status" value="1"/>
</dbReference>
<dbReference type="PANTHER" id="PTHR43708:SF4">
    <property type="entry name" value="OXIDOREDUCTASE YCEM-RELATED"/>
    <property type="match status" value="1"/>
</dbReference>
<evidence type="ECO:0000259" key="1">
    <source>
        <dbReference type="Pfam" id="PF01408"/>
    </source>
</evidence>
<dbReference type="SUPFAM" id="SSF51735">
    <property type="entry name" value="NAD(P)-binding Rossmann-fold domains"/>
    <property type="match status" value="1"/>
</dbReference>
<reference evidence="4" key="1">
    <citation type="submission" date="2017-02" db="EMBL/GenBank/DDBJ databases">
        <authorList>
            <person name="Dridi B."/>
        </authorList>
    </citation>
    <scope>NUCLEOTIDE SEQUENCE [LARGE SCALE GENOMIC DNA]</scope>
    <source>
        <strain evidence="4">bH819</strain>
    </source>
</reference>
<dbReference type="EMBL" id="FWFD01000007">
    <property type="protein sequence ID" value="SLM85072.1"/>
    <property type="molecule type" value="Genomic_DNA"/>
</dbReference>
<dbReference type="PANTHER" id="PTHR43708">
    <property type="entry name" value="CONSERVED EXPRESSED OXIDOREDUCTASE (EUROFUNG)"/>
    <property type="match status" value="1"/>
</dbReference>
<dbReference type="OrthoDB" id="9815825at2"/>
<dbReference type="Gene3D" id="3.40.50.720">
    <property type="entry name" value="NAD(P)-binding Rossmann-like Domain"/>
    <property type="match status" value="1"/>
</dbReference>
<evidence type="ECO:0000313" key="3">
    <source>
        <dbReference type="EMBL" id="SLM85072.1"/>
    </source>
</evidence>
<keyword evidence="3" id="KW-0560">Oxidoreductase</keyword>
<dbReference type="Pfam" id="PF01408">
    <property type="entry name" value="GFO_IDH_MocA"/>
    <property type="match status" value="1"/>
</dbReference>
<dbReference type="RefSeq" id="WP_086950712.1">
    <property type="nucleotide sequence ID" value="NZ_FWFD01000007.1"/>
</dbReference>
<keyword evidence="4" id="KW-1185">Reference proteome</keyword>
<dbReference type="Proteomes" id="UP000195918">
    <property type="component" value="Unassembled WGS sequence"/>
</dbReference>
<dbReference type="InterPro" id="IPR000683">
    <property type="entry name" value="Gfo/Idh/MocA-like_OxRdtase_N"/>
</dbReference>
<dbReference type="EC" id="1.-.-.-" evidence="3"/>